<organism evidence="14 15">
    <name type="scientific">Spodoptera exigua</name>
    <name type="common">Beet armyworm</name>
    <name type="synonym">Noctua fulgens</name>
    <dbReference type="NCBI Taxonomy" id="7107"/>
    <lineage>
        <taxon>Eukaryota</taxon>
        <taxon>Metazoa</taxon>
        <taxon>Ecdysozoa</taxon>
        <taxon>Arthropoda</taxon>
        <taxon>Hexapoda</taxon>
        <taxon>Insecta</taxon>
        <taxon>Pterygota</taxon>
        <taxon>Neoptera</taxon>
        <taxon>Endopterygota</taxon>
        <taxon>Lepidoptera</taxon>
        <taxon>Glossata</taxon>
        <taxon>Ditrysia</taxon>
        <taxon>Noctuoidea</taxon>
        <taxon>Noctuidae</taxon>
        <taxon>Amphipyrinae</taxon>
        <taxon>Spodoptera</taxon>
    </lineage>
</organism>
<dbReference type="GO" id="GO:0005388">
    <property type="term" value="F:P-type calcium transporter activity"/>
    <property type="evidence" value="ECO:0007669"/>
    <property type="project" value="UniProtKB-EC"/>
</dbReference>
<evidence type="ECO:0000256" key="3">
    <source>
        <dbReference type="ARBA" id="ARBA00022553"/>
    </source>
</evidence>
<evidence type="ECO:0000256" key="8">
    <source>
        <dbReference type="ARBA" id="ARBA00022951"/>
    </source>
</evidence>
<dbReference type="InterPro" id="IPR059000">
    <property type="entry name" value="ATPase_P-type_domA"/>
</dbReference>
<comment type="catalytic activity">
    <reaction evidence="12">
        <text>Ca(2+)(in) + ATP + H2O = Ca(2+)(out) + ADP + phosphate + H(+)</text>
        <dbReference type="Rhea" id="RHEA:18105"/>
        <dbReference type="ChEBI" id="CHEBI:15377"/>
        <dbReference type="ChEBI" id="CHEBI:15378"/>
        <dbReference type="ChEBI" id="CHEBI:29108"/>
        <dbReference type="ChEBI" id="CHEBI:30616"/>
        <dbReference type="ChEBI" id="CHEBI:43474"/>
        <dbReference type="ChEBI" id="CHEBI:456216"/>
        <dbReference type="EC" id="7.2.2.10"/>
    </reaction>
</comment>
<dbReference type="SUPFAM" id="SSF81653">
    <property type="entry name" value="Calcium ATPase, transduction domain A"/>
    <property type="match status" value="1"/>
</dbReference>
<dbReference type="AlphaFoldDB" id="A0A835G1L1"/>
<dbReference type="Gene3D" id="3.40.50.1000">
    <property type="entry name" value="HAD superfamily/HAD-like"/>
    <property type="match status" value="1"/>
</dbReference>
<dbReference type="InterPro" id="IPR008250">
    <property type="entry name" value="ATPase_P-typ_transduc_dom_A_sf"/>
</dbReference>
<evidence type="ECO:0000256" key="12">
    <source>
        <dbReference type="ARBA" id="ARBA00048694"/>
    </source>
</evidence>
<evidence type="ECO:0000259" key="13">
    <source>
        <dbReference type="Pfam" id="PF00122"/>
    </source>
</evidence>
<dbReference type="InterPro" id="IPR018303">
    <property type="entry name" value="ATPase_P-typ_P_site"/>
</dbReference>
<sequence>MKANASDGLERIKEMLSSEATVYREGIRKDIPAEEIVIGDIVFLEAGDNVPADLRIIEADNLRIQESALTGEADSVEKETEPLTNPDTPLAEQINIAFASTPVTSGSGKGIVVATGAQTEIGKISTEVNNTEERKTPLMNEIDVLSLAVVTMIVGSIPEGLPATTSVVLAMGVSDMAKNKHTIVKTLPAVETLGSVDVVATDKTGTLTKNEMTVKDIIFADRKFIVTGDGYQPIGQIIEQEKPILMDERLKLFLEVGYEANDTVLVQEADHWKINGEPTDGAFLTLYHKMFNCEVIPEYDEIDMLPFDSDYRYIAKLVNDRNKQRLLLIKGSPDKLFAMANAQDPSFADTFWNQQVRSLSAEGKRVVAVGYKKVSANIQEITHELLNEGIDLLGIAGIIDPPREEVIAALKEMNQAGVEVKMITGQELDILAGEDFKQAVINNQVFARTTPKNKMEIIEALQESGKVTAMTGDGVNDAPALKRADIGVAMGRKGTDVAKDSADMILTDDNFGTMSVAIREGRRIYDNIKKIGLFFVSQVGTFAFQIAKAISLNEGEAHMSMFVTIGIKWIIWIKPSMEWINRNKPKN</sequence>
<dbReference type="InterPro" id="IPR044492">
    <property type="entry name" value="P_typ_ATPase_HD_dom"/>
</dbReference>
<dbReference type="SUPFAM" id="SSF56784">
    <property type="entry name" value="HAD-like"/>
    <property type="match status" value="1"/>
</dbReference>
<dbReference type="SUPFAM" id="SSF81660">
    <property type="entry name" value="Metal cation-transporting ATPase, ATP-binding domain N"/>
    <property type="match status" value="1"/>
</dbReference>
<name>A0A835G1L1_SPOEX</name>
<reference evidence="14" key="1">
    <citation type="submission" date="2020-08" db="EMBL/GenBank/DDBJ databases">
        <title>Spodoptera exigua strain:BAW_Kor-Di-RS1 Genome sequencing and assembly.</title>
        <authorList>
            <person name="Kim J."/>
            <person name="Nam H.Y."/>
            <person name="Kwon M."/>
            <person name="Choi J.H."/>
            <person name="Cho S.R."/>
            <person name="Kim G.-H."/>
        </authorList>
    </citation>
    <scope>NUCLEOTIDE SEQUENCE</scope>
    <source>
        <strain evidence="14">BAW_Kor-Di-RS1</strain>
        <tissue evidence="14">Whole-body</tissue>
    </source>
</reference>
<keyword evidence="11" id="KW-0472">Membrane</keyword>
<dbReference type="Gene3D" id="3.40.1110.10">
    <property type="entry name" value="Calcium-transporting ATPase, cytoplasmic domain N"/>
    <property type="match status" value="1"/>
</dbReference>
<keyword evidence="10" id="KW-1133">Transmembrane helix</keyword>
<dbReference type="Pfam" id="PF08282">
    <property type="entry name" value="Hydrolase_3"/>
    <property type="match status" value="1"/>
</dbReference>
<dbReference type="InterPro" id="IPR023214">
    <property type="entry name" value="HAD_sf"/>
</dbReference>
<evidence type="ECO:0000256" key="11">
    <source>
        <dbReference type="ARBA" id="ARBA00023136"/>
    </source>
</evidence>
<evidence type="ECO:0000256" key="2">
    <source>
        <dbReference type="ARBA" id="ARBA00012790"/>
    </source>
</evidence>
<dbReference type="Pfam" id="PF00122">
    <property type="entry name" value="E1-E2_ATPase"/>
    <property type="match status" value="1"/>
</dbReference>
<dbReference type="EC" id="7.2.2.10" evidence="2"/>
<dbReference type="PANTHER" id="PTHR42861">
    <property type="entry name" value="CALCIUM-TRANSPORTING ATPASE"/>
    <property type="match status" value="1"/>
</dbReference>
<keyword evidence="5" id="KW-0547">Nucleotide-binding</keyword>
<evidence type="ECO:0000256" key="10">
    <source>
        <dbReference type="ARBA" id="ARBA00022989"/>
    </source>
</evidence>
<dbReference type="PROSITE" id="PS00154">
    <property type="entry name" value="ATPASE_E1_E2"/>
    <property type="match status" value="1"/>
</dbReference>
<keyword evidence="8" id="KW-0703">Sarcoplasmic reticulum</keyword>
<keyword evidence="4" id="KW-0812">Transmembrane</keyword>
<evidence type="ECO:0000256" key="4">
    <source>
        <dbReference type="ARBA" id="ARBA00022692"/>
    </source>
</evidence>
<dbReference type="NCBIfam" id="TIGR01494">
    <property type="entry name" value="ATPase_P-type"/>
    <property type="match status" value="1"/>
</dbReference>
<keyword evidence="7" id="KW-0460">Magnesium</keyword>
<dbReference type="SFLD" id="SFLDG00002">
    <property type="entry name" value="C1.7:_P-type_atpase_like"/>
    <property type="match status" value="1"/>
</dbReference>
<evidence type="ECO:0000256" key="9">
    <source>
        <dbReference type="ARBA" id="ARBA00022967"/>
    </source>
</evidence>
<dbReference type="InterPro" id="IPR023299">
    <property type="entry name" value="ATPase_P-typ_cyto_dom_N"/>
</dbReference>
<keyword evidence="3" id="KW-0597">Phosphoprotein</keyword>
<dbReference type="Gene3D" id="2.70.150.10">
    <property type="entry name" value="Calcium-transporting ATPase, cytoplasmic transduction domain A"/>
    <property type="match status" value="1"/>
</dbReference>
<dbReference type="SUPFAM" id="SSF81665">
    <property type="entry name" value="Calcium ATPase, transmembrane domain M"/>
    <property type="match status" value="1"/>
</dbReference>
<evidence type="ECO:0000313" key="14">
    <source>
        <dbReference type="EMBL" id="KAF9404371.1"/>
    </source>
</evidence>
<comment type="caution">
    <text evidence="14">The sequence shown here is derived from an EMBL/GenBank/DDBJ whole genome shotgun (WGS) entry which is preliminary data.</text>
</comment>
<gene>
    <name evidence="14" type="ORF">HW555_014372</name>
</gene>
<protein>
    <recommendedName>
        <fullName evidence="2">P-type Ca(2+) transporter</fullName>
        <ecNumber evidence="2">7.2.2.10</ecNumber>
    </recommendedName>
</protein>
<keyword evidence="6" id="KW-0067">ATP-binding</keyword>
<dbReference type="EMBL" id="JACKWZ010001002">
    <property type="protein sequence ID" value="KAF9404371.1"/>
    <property type="molecule type" value="Genomic_DNA"/>
</dbReference>
<dbReference type="InterPro" id="IPR036412">
    <property type="entry name" value="HAD-like_sf"/>
</dbReference>
<evidence type="ECO:0000313" key="15">
    <source>
        <dbReference type="Proteomes" id="UP000648187"/>
    </source>
</evidence>
<dbReference type="GO" id="GO:0033017">
    <property type="term" value="C:sarcoplasmic reticulum membrane"/>
    <property type="evidence" value="ECO:0007669"/>
    <property type="project" value="UniProtKB-SubCell"/>
</dbReference>
<feature type="domain" description="P-type ATPase A" evidence="13">
    <location>
        <begin position="15"/>
        <end position="128"/>
    </location>
</feature>
<dbReference type="PRINTS" id="PR00119">
    <property type="entry name" value="CATATPASE"/>
</dbReference>
<keyword evidence="15" id="KW-1185">Reference proteome</keyword>
<dbReference type="PRINTS" id="PR00121">
    <property type="entry name" value="NAKATPASE"/>
</dbReference>
<dbReference type="FunFam" id="2.70.150.10:FF:000160">
    <property type="entry name" value="Sarcoplasmic/endoplasmic reticulum calcium ATPase 1"/>
    <property type="match status" value="1"/>
</dbReference>
<dbReference type="InterPro" id="IPR001757">
    <property type="entry name" value="P_typ_ATPase"/>
</dbReference>
<dbReference type="SFLD" id="SFLDS00003">
    <property type="entry name" value="Haloacid_Dehalogenase"/>
    <property type="match status" value="1"/>
</dbReference>
<evidence type="ECO:0000256" key="6">
    <source>
        <dbReference type="ARBA" id="ARBA00022840"/>
    </source>
</evidence>
<keyword evidence="9" id="KW-1278">Translocase</keyword>
<dbReference type="Proteomes" id="UP000648187">
    <property type="component" value="Unassembled WGS sequence"/>
</dbReference>
<dbReference type="InterPro" id="IPR023298">
    <property type="entry name" value="ATPase_P-typ_TM_dom_sf"/>
</dbReference>
<evidence type="ECO:0000256" key="1">
    <source>
        <dbReference type="ARBA" id="ARBA00004326"/>
    </source>
</evidence>
<dbReference type="GO" id="GO:0005524">
    <property type="term" value="F:ATP binding"/>
    <property type="evidence" value="ECO:0007669"/>
    <property type="project" value="UniProtKB-KW"/>
</dbReference>
<evidence type="ECO:0000256" key="5">
    <source>
        <dbReference type="ARBA" id="ARBA00022741"/>
    </source>
</evidence>
<evidence type="ECO:0000256" key="7">
    <source>
        <dbReference type="ARBA" id="ARBA00022842"/>
    </source>
</evidence>
<proteinExistence type="predicted"/>
<dbReference type="SFLD" id="SFLDF00027">
    <property type="entry name" value="p-type_atpase"/>
    <property type="match status" value="1"/>
</dbReference>
<dbReference type="GO" id="GO:0016887">
    <property type="term" value="F:ATP hydrolysis activity"/>
    <property type="evidence" value="ECO:0007669"/>
    <property type="project" value="InterPro"/>
</dbReference>
<feature type="non-terminal residue" evidence="14">
    <location>
        <position position="587"/>
    </location>
</feature>
<comment type="subcellular location">
    <subcellularLocation>
        <location evidence="1">Sarcoplasmic reticulum membrane</location>
        <topology evidence="1">Multi-pass membrane protein</topology>
    </subcellularLocation>
</comment>
<accession>A0A835G1L1</accession>
<dbReference type="Pfam" id="PF13246">
    <property type="entry name" value="Cation_ATPase"/>
    <property type="match status" value="1"/>
</dbReference>